<dbReference type="InterPro" id="IPR035972">
    <property type="entry name" value="GLA-like_dom_SF"/>
</dbReference>
<dbReference type="InterPro" id="IPR001881">
    <property type="entry name" value="EGF-like_Ca-bd_dom"/>
</dbReference>
<dbReference type="SUPFAM" id="SSF57196">
    <property type="entry name" value="EGF/Laminin"/>
    <property type="match status" value="1"/>
</dbReference>
<keyword evidence="13 17" id="KW-1015">Disulfide bond</keyword>
<feature type="domain" description="EGF-like" evidence="21">
    <location>
        <begin position="118"/>
        <end position="156"/>
    </location>
</feature>
<evidence type="ECO:0000259" key="22">
    <source>
        <dbReference type="PROSITE" id="PS50998"/>
    </source>
</evidence>
<evidence type="ECO:0000256" key="10">
    <source>
        <dbReference type="ARBA" id="ARBA00022837"/>
    </source>
</evidence>
<dbReference type="InterPro" id="IPR001791">
    <property type="entry name" value="Laminin_G"/>
</dbReference>
<dbReference type="SMART" id="SM00069">
    <property type="entry name" value="GLA"/>
    <property type="match status" value="1"/>
</dbReference>
<comment type="caution">
    <text evidence="23">The sequence shown here is derived from an EMBL/GenBank/DDBJ whole genome shotgun (WGS) entry which is preliminary data.</text>
</comment>
<dbReference type="PRINTS" id="PR00001">
    <property type="entry name" value="GLABLOOD"/>
</dbReference>
<dbReference type="SUPFAM" id="SSF57184">
    <property type="entry name" value="Growth factor receptor domain"/>
    <property type="match status" value="1"/>
</dbReference>
<dbReference type="Gene3D" id="2.10.25.10">
    <property type="entry name" value="Laminin"/>
    <property type="match status" value="4"/>
</dbReference>
<dbReference type="GO" id="GO:0042730">
    <property type="term" value="P:fibrinolysis"/>
    <property type="evidence" value="ECO:0007669"/>
    <property type="project" value="UniProtKB-KW"/>
</dbReference>
<comment type="function">
    <text evidence="1">Anticoagulant plasma protein; it is a cofactor to activated protein C in the degradation of coagulation factors Va and VIIIa. It helps to prevent coagulation and stimulating fibrinolysis.</text>
</comment>
<dbReference type="SMART" id="SM00179">
    <property type="entry name" value="EGF_CA"/>
    <property type="match status" value="4"/>
</dbReference>
<name>A0AAV7D3Q8_ENGPU</name>
<evidence type="ECO:0000256" key="8">
    <source>
        <dbReference type="ARBA" id="ARBA00022696"/>
    </source>
</evidence>
<feature type="domain" description="Laminin G" evidence="20">
    <location>
        <begin position="485"/>
        <end position="669"/>
    </location>
</feature>
<keyword evidence="16" id="KW-0280">Fibrinolysis</keyword>
<dbReference type="PANTHER" id="PTHR24040">
    <property type="entry name" value="LAMININ G-LIKE DOMAIN-CONTAINING PROTEIN"/>
    <property type="match status" value="1"/>
</dbReference>
<evidence type="ECO:0000256" key="18">
    <source>
        <dbReference type="PROSITE-ProRule" id="PRU00122"/>
    </source>
</evidence>
<dbReference type="InterPro" id="IPR000152">
    <property type="entry name" value="EGF-type_Asp/Asn_hydroxyl_site"/>
</dbReference>
<dbReference type="InterPro" id="IPR051145">
    <property type="entry name" value="GAS-SHBG-PROS"/>
</dbReference>
<feature type="domain" description="Gla" evidence="22">
    <location>
        <begin position="42"/>
        <end position="88"/>
    </location>
</feature>
<dbReference type="SMART" id="SM00282">
    <property type="entry name" value="LamG"/>
    <property type="match status" value="2"/>
</dbReference>
<dbReference type="CDD" id="cd00110">
    <property type="entry name" value="LamG"/>
    <property type="match status" value="1"/>
</dbReference>
<dbReference type="Pfam" id="PF00594">
    <property type="entry name" value="Gla"/>
    <property type="match status" value="1"/>
</dbReference>
<dbReference type="InterPro" id="IPR017857">
    <property type="entry name" value="Coagulation_fac-like_Gla_dom"/>
</dbReference>
<dbReference type="Gene3D" id="4.10.740.10">
    <property type="entry name" value="Coagulation Factor IX"/>
    <property type="match status" value="1"/>
</dbReference>
<feature type="domain" description="Laminin G" evidence="20">
    <location>
        <begin position="304"/>
        <end position="476"/>
    </location>
</feature>
<dbReference type="CDD" id="cd00054">
    <property type="entry name" value="EGF_CA"/>
    <property type="match status" value="3"/>
</dbReference>
<dbReference type="PROSITE" id="PS00010">
    <property type="entry name" value="ASX_HYDROXYL"/>
    <property type="match status" value="3"/>
</dbReference>
<evidence type="ECO:0000256" key="16">
    <source>
        <dbReference type="ARBA" id="ARBA00023281"/>
    </source>
</evidence>
<dbReference type="SMART" id="SM00181">
    <property type="entry name" value="EGF"/>
    <property type="match status" value="4"/>
</dbReference>
<dbReference type="InterPro" id="IPR018097">
    <property type="entry name" value="EGF_Ca-bd_CS"/>
</dbReference>
<dbReference type="GO" id="GO:0005615">
    <property type="term" value="C:extracellular space"/>
    <property type="evidence" value="ECO:0007669"/>
    <property type="project" value="TreeGrafter"/>
</dbReference>
<keyword evidence="5" id="KW-0964">Secreted</keyword>
<evidence type="ECO:0000259" key="21">
    <source>
        <dbReference type="PROSITE" id="PS50026"/>
    </source>
</evidence>
<keyword evidence="19" id="KW-0732">Signal</keyword>
<evidence type="ECO:0000256" key="19">
    <source>
        <dbReference type="SAM" id="SignalP"/>
    </source>
</evidence>
<dbReference type="GO" id="GO:0005509">
    <property type="term" value="F:calcium ion binding"/>
    <property type="evidence" value="ECO:0007669"/>
    <property type="project" value="InterPro"/>
</dbReference>
<feature type="signal peptide" evidence="19">
    <location>
        <begin position="1"/>
        <end position="24"/>
    </location>
</feature>
<evidence type="ECO:0000256" key="4">
    <source>
        <dbReference type="ARBA" id="ARBA00022479"/>
    </source>
</evidence>
<dbReference type="PROSITE" id="PS50026">
    <property type="entry name" value="EGF_3"/>
    <property type="match status" value="1"/>
</dbReference>
<dbReference type="Pfam" id="PF07645">
    <property type="entry name" value="EGF_CA"/>
    <property type="match status" value="2"/>
</dbReference>
<comment type="caution">
    <text evidence="17">Lacks conserved residue(s) required for the propagation of feature annotation.</text>
</comment>
<organism evidence="23 24">
    <name type="scientific">Engystomops pustulosus</name>
    <name type="common">Tungara frog</name>
    <name type="synonym">Physalaemus pustulosus</name>
    <dbReference type="NCBI Taxonomy" id="76066"/>
    <lineage>
        <taxon>Eukaryota</taxon>
        <taxon>Metazoa</taxon>
        <taxon>Chordata</taxon>
        <taxon>Craniata</taxon>
        <taxon>Vertebrata</taxon>
        <taxon>Euteleostomi</taxon>
        <taxon>Amphibia</taxon>
        <taxon>Batrachia</taxon>
        <taxon>Anura</taxon>
        <taxon>Neobatrachia</taxon>
        <taxon>Hyloidea</taxon>
        <taxon>Leptodactylidae</taxon>
        <taxon>Leiuperinae</taxon>
        <taxon>Engystomops</taxon>
    </lineage>
</organism>
<sequence>MMSMSTLCLVLLASSLTITSLCEGRTFLPPQAASQFLTRKKRANSFFEESKRGDLERECIEELCNKEEAREIFENNPETEFFYPRYLACIGNHRDKNDQTSYLNFDGPSDLRSCIKAIPDQCSPLPCNKDGYKECIDGKGEFTCVCKPGWRGLHCDEDINECEDPEKVKGGCSQRCVNIPGSYRCACDDGYYLLPDKHTCSDRNECELSPVICGGAQCRNTPGKYECECDTGYRFNTSSKVCEDVDECADDICGQVCVNTPGSYKCYCEGRKKLKLAQDKKSCERIPVCVPLNLETNYELLYLAEQFTGIPVVYLRFKLPDVTRFSAEFDFRTYDGEGVILYAESADSTSWFLLALRDGKIEIQFKNDLWTKVTTGGKAINNGQWHIVSVEELENSISVKIAKEAVMNINNPKYLFKPVNGILETKVYIAGLPRKVENLIKPINPRLDGCIRGWNLMNQGALGVKEVIQEKQSKHCLVSVEEGSYYPGGGVAQIYVNYTDDTSADGDWIVNVTLNIRSSTSTGVMFALVKEETVPLALAIEDQSLDIVQDIIVSIHSTTVARLTTKRICTDKNLFISFTVTKSDVKITSNSYTEIHYIDNDEMKKQLAILDQSMKGNVDTYLGGIPDIPLTATPITAFYVGCMDITINGNLVDLDDALFKQNDIRSHSCPLIS</sequence>
<dbReference type="Pfam" id="PF02210">
    <property type="entry name" value="Laminin_G_2"/>
    <property type="match status" value="1"/>
</dbReference>
<evidence type="ECO:0000256" key="13">
    <source>
        <dbReference type="ARBA" id="ARBA00023157"/>
    </source>
</evidence>
<dbReference type="PROSITE" id="PS00011">
    <property type="entry name" value="GLA_1"/>
    <property type="match status" value="1"/>
</dbReference>
<dbReference type="Gene3D" id="2.60.120.200">
    <property type="match status" value="2"/>
</dbReference>
<evidence type="ECO:0000313" key="24">
    <source>
        <dbReference type="Proteomes" id="UP000824782"/>
    </source>
</evidence>
<keyword evidence="11" id="KW-0094">Blood coagulation</keyword>
<dbReference type="FunFam" id="2.10.25.10:FF:000426">
    <property type="entry name" value="Vitamin K-dependent protein S"/>
    <property type="match status" value="1"/>
</dbReference>
<dbReference type="Proteomes" id="UP000824782">
    <property type="component" value="Unassembled WGS sequence"/>
</dbReference>
<evidence type="ECO:0000256" key="9">
    <source>
        <dbReference type="ARBA" id="ARBA00022737"/>
    </source>
</evidence>
<dbReference type="SUPFAM" id="SSF49899">
    <property type="entry name" value="Concanavalin A-like lectins/glucanases"/>
    <property type="match status" value="2"/>
</dbReference>
<feature type="chain" id="PRO_5043440056" description="Vitamin K-dependent protein S" evidence="19">
    <location>
        <begin position="25"/>
        <end position="673"/>
    </location>
</feature>
<gene>
    <name evidence="23" type="ORF">GDO81_006886</name>
</gene>
<dbReference type="InterPro" id="IPR000294">
    <property type="entry name" value="GLA_domain"/>
</dbReference>
<keyword evidence="6 17" id="KW-0245">EGF-like domain</keyword>
<evidence type="ECO:0000256" key="11">
    <source>
        <dbReference type="ARBA" id="ARBA00023084"/>
    </source>
</evidence>
<evidence type="ECO:0000256" key="12">
    <source>
        <dbReference type="ARBA" id="ARBA00023145"/>
    </source>
</evidence>
<dbReference type="Pfam" id="PF14670">
    <property type="entry name" value="FXa_inhibition"/>
    <property type="match status" value="1"/>
</dbReference>
<dbReference type="FunFam" id="2.10.25.10:FF:000631">
    <property type="entry name" value="Vitamin K-dependent protein S"/>
    <property type="match status" value="1"/>
</dbReference>
<keyword evidence="9" id="KW-0677">Repeat</keyword>
<dbReference type="FunFam" id="2.60.120.200:FF:000077">
    <property type="entry name" value="vitamin K-dependent protein S"/>
    <property type="match status" value="1"/>
</dbReference>
<evidence type="ECO:0000256" key="6">
    <source>
        <dbReference type="ARBA" id="ARBA00022536"/>
    </source>
</evidence>
<dbReference type="SUPFAM" id="SSF57630">
    <property type="entry name" value="GLA-domain"/>
    <property type="match status" value="1"/>
</dbReference>
<evidence type="ECO:0000256" key="14">
    <source>
        <dbReference type="ARBA" id="ARBA00023180"/>
    </source>
</evidence>
<dbReference type="EMBL" id="WNYA01000002">
    <property type="protein sequence ID" value="KAG8590762.1"/>
    <property type="molecule type" value="Genomic_DNA"/>
</dbReference>
<keyword evidence="4" id="KW-0301">Gamma-carboxyglutamic acid</keyword>
<evidence type="ECO:0000256" key="7">
    <source>
        <dbReference type="ARBA" id="ARBA00022685"/>
    </source>
</evidence>
<dbReference type="PROSITE" id="PS01186">
    <property type="entry name" value="EGF_2"/>
    <property type="match status" value="3"/>
</dbReference>
<evidence type="ECO:0000256" key="15">
    <source>
        <dbReference type="ARBA" id="ARBA00023278"/>
    </source>
</evidence>
<evidence type="ECO:0000259" key="20">
    <source>
        <dbReference type="PROSITE" id="PS50025"/>
    </source>
</evidence>
<evidence type="ECO:0000256" key="1">
    <source>
        <dbReference type="ARBA" id="ARBA00002240"/>
    </source>
</evidence>
<dbReference type="GO" id="GO:0007596">
    <property type="term" value="P:blood coagulation"/>
    <property type="evidence" value="ECO:0007669"/>
    <property type="project" value="UniProtKB-KW"/>
</dbReference>
<dbReference type="InterPro" id="IPR009030">
    <property type="entry name" value="Growth_fac_rcpt_cys_sf"/>
</dbReference>
<dbReference type="PROSITE" id="PS01187">
    <property type="entry name" value="EGF_CA"/>
    <property type="match status" value="2"/>
</dbReference>
<dbReference type="PANTHER" id="PTHR24040:SF0">
    <property type="entry name" value="VITAMIN K-DEPENDENT PROTEIN S"/>
    <property type="match status" value="1"/>
</dbReference>
<keyword evidence="8" id="KW-0356">Hemostasis</keyword>
<dbReference type="InterPro" id="IPR000742">
    <property type="entry name" value="EGF"/>
</dbReference>
<dbReference type="AlphaFoldDB" id="A0AAV7D3Q8"/>
<dbReference type="Pfam" id="PF00008">
    <property type="entry name" value="EGF"/>
    <property type="match status" value="1"/>
</dbReference>
<keyword evidence="12" id="KW-0865">Zymogen</keyword>
<keyword evidence="14" id="KW-0325">Glycoprotein</keyword>
<dbReference type="PROSITE" id="PS00022">
    <property type="entry name" value="EGF_1"/>
    <property type="match status" value="1"/>
</dbReference>
<proteinExistence type="predicted"/>
<dbReference type="Pfam" id="PF00054">
    <property type="entry name" value="Laminin_G_1"/>
    <property type="match status" value="1"/>
</dbReference>
<evidence type="ECO:0000256" key="2">
    <source>
        <dbReference type="ARBA" id="ARBA00004613"/>
    </source>
</evidence>
<dbReference type="FunFam" id="4.10.740.10:FF:000001">
    <property type="entry name" value="vitamin K-dependent protein S"/>
    <property type="match status" value="1"/>
</dbReference>
<protein>
    <recommendedName>
        <fullName evidence="3">Vitamin K-dependent protein S</fullName>
    </recommendedName>
</protein>
<keyword evidence="7" id="KW-0165">Cleavage on pair of basic residues</keyword>
<feature type="disulfide bond" evidence="17">
    <location>
        <begin position="146"/>
        <end position="155"/>
    </location>
</feature>
<dbReference type="PROSITE" id="PS50025">
    <property type="entry name" value="LAM_G_DOMAIN"/>
    <property type="match status" value="2"/>
</dbReference>
<dbReference type="PROSITE" id="PS50998">
    <property type="entry name" value="GLA_2"/>
    <property type="match status" value="1"/>
</dbReference>
<evidence type="ECO:0000256" key="17">
    <source>
        <dbReference type="PROSITE-ProRule" id="PRU00076"/>
    </source>
</evidence>
<evidence type="ECO:0000256" key="5">
    <source>
        <dbReference type="ARBA" id="ARBA00022525"/>
    </source>
</evidence>
<evidence type="ECO:0000256" key="3">
    <source>
        <dbReference type="ARBA" id="ARBA00017875"/>
    </source>
</evidence>
<evidence type="ECO:0000313" key="23">
    <source>
        <dbReference type="EMBL" id="KAG8590762.1"/>
    </source>
</evidence>
<dbReference type="InterPro" id="IPR013320">
    <property type="entry name" value="ConA-like_dom_sf"/>
</dbReference>
<feature type="disulfide bond" evidence="18">
    <location>
        <begin position="642"/>
        <end position="669"/>
    </location>
</feature>
<comment type="subcellular location">
    <subcellularLocation>
        <location evidence="2">Secreted</location>
    </subcellularLocation>
</comment>
<keyword evidence="24" id="KW-1185">Reference proteome</keyword>
<dbReference type="InterPro" id="IPR049883">
    <property type="entry name" value="NOTCH1_EGF-like"/>
</dbReference>
<reference evidence="23" key="1">
    <citation type="thesis" date="2020" institute="ProQuest LLC" country="789 East Eisenhower Parkway, Ann Arbor, MI, USA">
        <title>Comparative Genomics and Chromosome Evolution.</title>
        <authorList>
            <person name="Mudd A.B."/>
        </authorList>
    </citation>
    <scope>NUCLEOTIDE SEQUENCE</scope>
    <source>
        <strain evidence="23">237g6f4</strain>
        <tissue evidence="23">Blood</tissue>
    </source>
</reference>
<accession>A0AAV7D3Q8</accession>
<dbReference type="FunFam" id="2.10.25.10:FF:000240">
    <property type="entry name" value="Vitamin K-dependent protein S"/>
    <property type="match status" value="1"/>
</dbReference>
<keyword evidence="10" id="KW-0106">Calcium</keyword>
<keyword evidence="15" id="KW-0379">Hydroxylation</keyword>
<feature type="disulfide bond" evidence="17">
    <location>
        <begin position="127"/>
        <end position="144"/>
    </location>
</feature>